<proteinExistence type="predicted"/>
<keyword evidence="1" id="KW-0472">Membrane</keyword>
<accession>A0AA48K6S5</accession>
<feature type="transmembrane region" description="Helical" evidence="1">
    <location>
        <begin position="6"/>
        <end position="29"/>
    </location>
</feature>
<sequence>MPHLSPMSWLMAIVAFWLVMVTFTSNIWWANLHTFETNIPNKMKYIQLTWNWT</sequence>
<protein>
    <submittedName>
        <fullName evidence="2">ATP synthase F0 subunit 8</fullName>
    </submittedName>
</protein>
<dbReference type="AlphaFoldDB" id="A0AA48K6S5"/>
<keyword evidence="1" id="KW-1133">Transmembrane helix</keyword>
<keyword evidence="1" id="KW-0812">Transmembrane</keyword>
<evidence type="ECO:0000256" key="1">
    <source>
        <dbReference type="SAM" id="Phobius"/>
    </source>
</evidence>
<geneLocation type="mitochondrion" evidence="2"/>
<name>A0AA48K6S5_9ANNE</name>
<gene>
    <name evidence="2" type="primary">atp8</name>
</gene>
<dbReference type="EMBL" id="LC726550">
    <property type="protein sequence ID" value="BDQ44203.1"/>
    <property type="molecule type" value="Genomic_DNA"/>
</dbReference>
<keyword evidence="2" id="KW-0496">Mitochondrion</keyword>
<reference evidence="2" key="1">
    <citation type="submission" date="2022-08" db="EMBL/GenBank/DDBJ databases">
        <title>The origin and diversification of pheretimoid megascolecid earthworms in the Japanese Archipelago revealed by mitogenomic phylogenetics.</title>
        <authorList>
            <person name="Sato C."/>
            <person name="Nendai N."/>
            <person name="Nagata N."/>
            <person name="Okuzaki Y."/>
            <person name="Ikeda H."/>
            <person name="Minamiya Y."/>
            <person name="Sota T."/>
        </authorList>
    </citation>
    <scope>NUCLEOTIDE SEQUENCE</scope>
    <source>
        <strain evidence="2">CS165</strain>
    </source>
</reference>
<organism evidence="2">
    <name type="scientific">Metaphire riukiuensis</name>
    <dbReference type="NCBI Taxonomy" id="585718"/>
    <lineage>
        <taxon>Eukaryota</taxon>
        <taxon>Metazoa</taxon>
        <taxon>Spiralia</taxon>
        <taxon>Lophotrochozoa</taxon>
        <taxon>Annelida</taxon>
        <taxon>Clitellata</taxon>
        <taxon>Oligochaeta</taxon>
        <taxon>Crassiclitellata</taxon>
        <taxon>Megascolecida</taxon>
        <taxon>Megascolecidae</taxon>
        <taxon>Metaphire</taxon>
    </lineage>
</organism>
<evidence type="ECO:0000313" key="2">
    <source>
        <dbReference type="EMBL" id="BDQ44203.1"/>
    </source>
</evidence>